<protein>
    <submittedName>
        <fullName evidence="3">Uncharacterized protein</fullName>
    </submittedName>
</protein>
<dbReference type="Proteomes" id="UP000326857">
    <property type="component" value="Unassembled WGS sequence"/>
</dbReference>
<feature type="region of interest" description="Disordered" evidence="1">
    <location>
        <begin position="53"/>
        <end position="74"/>
    </location>
</feature>
<dbReference type="EMBL" id="CABVLI010000036">
    <property type="protein sequence ID" value="VVT11775.1"/>
    <property type="molecule type" value="Genomic_DNA"/>
</dbReference>
<feature type="compositionally biased region" description="Low complexity" evidence="1">
    <location>
        <begin position="138"/>
        <end position="161"/>
    </location>
</feature>
<sequence length="161" mass="16669">MAQPAVRPVAVAVAVAAGPAVAASSAQPMLWAALVAAWLLLDTAPSLPASARPLAVRSPTGEPESMPHRPESVFTKERTMIRRLALLLIPLAVSACAGGHPKLAEASGKYRPLNAGKWTPTRDDLRGPRAPLPPVRSPQVRQQAVPAEQPAVPAALPGEGA</sequence>
<evidence type="ECO:0000256" key="2">
    <source>
        <dbReference type="SAM" id="SignalP"/>
    </source>
</evidence>
<reference evidence="3 4" key="1">
    <citation type="submission" date="2019-09" db="EMBL/GenBank/DDBJ databases">
        <authorList>
            <person name="Dittami M. S."/>
        </authorList>
    </citation>
    <scope>NUCLEOTIDE SEQUENCE [LARGE SCALE GENOMIC DNA]</scope>
    <source>
        <strain evidence="3">SPHINGO391</strain>
    </source>
</reference>
<accession>A0A5E7YY31</accession>
<evidence type="ECO:0000313" key="4">
    <source>
        <dbReference type="Proteomes" id="UP000326857"/>
    </source>
</evidence>
<dbReference type="AlphaFoldDB" id="A0A5E7YY31"/>
<evidence type="ECO:0000313" key="3">
    <source>
        <dbReference type="EMBL" id="VVT11775.1"/>
    </source>
</evidence>
<gene>
    <name evidence="3" type="ORF">SPHINGO391_410112</name>
</gene>
<feature type="region of interest" description="Disordered" evidence="1">
    <location>
        <begin position="103"/>
        <end position="161"/>
    </location>
</feature>
<keyword evidence="2" id="KW-0732">Signal</keyword>
<feature type="compositionally biased region" description="Basic and acidic residues" evidence="1">
    <location>
        <begin position="65"/>
        <end position="74"/>
    </location>
</feature>
<evidence type="ECO:0000256" key="1">
    <source>
        <dbReference type="SAM" id="MobiDB-lite"/>
    </source>
</evidence>
<feature type="signal peptide" evidence="2">
    <location>
        <begin position="1"/>
        <end position="22"/>
    </location>
</feature>
<organism evidence="3 4">
    <name type="scientific">Sphingomonas aurantiaca</name>
    <dbReference type="NCBI Taxonomy" id="185949"/>
    <lineage>
        <taxon>Bacteria</taxon>
        <taxon>Pseudomonadati</taxon>
        <taxon>Pseudomonadota</taxon>
        <taxon>Alphaproteobacteria</taxon>
        <taxon>Sphingomonadales</taxon>
        <taxon>Sphingomonadaceae</taxon>
        <taxon>Sphingomonas</taxon>
    </lineage>
</organism>
<name>A0A5E7YY31_9SPHN</name>
<feature type="chain" id="PRO_5023152362" evidence="2">
    <location>
        <begin position="23"/>
        <end position="161"/>
    </location>
</feature>
<proteinExistence type="predicted"/>